<dbReference type="InParanoid" id="D6WLF2"/>
<dbReference type="GO" id="GO:0005634">
    <property type="term" value="C:nucleus"/>
    <property type="evidence" value="ECO:0000318"/>
    <property type="project" value="GO_Central"/>
</dbReference>
<dbReference type="STRING" id="7070.D6WLF2"/>
<dbReference type="PANTHER" id="PTHR23193">
    <property type="entry name" value="NUCLEAR PORE COMPLEX PROTEIN NUP"/>
    <property type="match status" value="1"/>
</dbReference>
<dbReference type="InterPro" id="IPR039462">
    <property type="entry name" value="Nup159/Nup146_N"/>
</dbReference>
<dbReference type="OMA" id="WLSTFQF"/>
<feature type="compositionally biased region" description="Low complexity" evidence="4">
    <location>
        <begin position="490"/>
        <end position="502"/>
    </location>
</feature>
<proteinExistence type="predicted"/>
<evidence type="ECO:0000313" key="7">
    <source>
        <dbReference type="Proteomes" id="UP000007266"/>
    </source>
</evidence>
<dbReference type="EMBL" id="KQ971343">
    <property type="protein sequence ID" value="EFA04104.2"/>
    <property type="molecule type" value="Genomic_DNA"/>
</dbReference>
<protein>
    <recommendedName>
        <fullName evidence="5">Nucleoporin Nup159/Nup146 N-terminal domain-containing protein</fullName>
    </recommendedName>
</protein>
<gene>
    <name evidence="6" type="primary">AUGUSTUS-3.0.2_14339</name>
    <name evidence="6" type="ORF">TcasGA2_TC014339</name>
</gene>
<dbReference type="PANTHER" id="PTHR23193:SF46">
    <property type="entry name" value="NUCLEAR PORE COMPLEX PROTEIN NUP214"/>
    <property type="match status" value="1"/>
</dbReference>
<dbReference type="OrthoDB" id="248320at2759"/>
<dbReference type="Pfam" id="PF16755">
    <property type="entry name" value="Beta-prop_NUP159_NUP214"/>
    <property type="match status" value="1"/>
</dbReference>
<reference evidence="6 7" key="2">
    <citation type="journal article" date="2010" name="Nucleic Acids Res.">
        <title>BeetleBase in 2010: revisions to provide comprehensive genomic information for Tribolium castaneum.</title>
        <authorList>
            <person name="Kim H.S."/>
            <person name="Murphy T."/>
            <person name="Xia J."/>
            <person name="Caragea D."/>
            <person name="Park Y."/>
            <person name="Beeman R.W."/>
            <person name="Lorenzen M.D."/>
            <person name="Butcher S."/>
            <person name="Manak J.R."/>
            <person name="Brown S.J."/>
        </authorList>
    </citation>
    <scope>GENOME REANNOTATION</scope>
    <source>
        <strain evidence="6 7">Georgia GA2</strain>
    </source>
</reference>
<feature type="region of interest" description="Disordered" evidence="4">
    <location>
        <begin position="476"/>
        <end position="504"/>
    </location>
</feature>
<evidence type="ECO:0000256" key="4">
    <source>
        <dbReference type="SAM" id="MobiDB-lite"/>
    </source>
</evidence>
<evidence type="ECO:0000259" key="5">
    <source>
        <dbReference type="Pfam" id="PF16755"/>
    </source>
</evidence>
<dbReference type="Proteomes" id="UP000007266">
    <property type="component" value="Linkage group 5"/>
</dbReference>
<dbReference type="HOGENOM" id="CLU_247466_0_0_1"/>
<organism evidence="6 7">
    <name type="scientific">Tribolium castaneum</name>
    <name type="common">Red flour beetle</name>
    <dbReference type="NCBI Taxonomy" id="7070"/>
    <lineage>
        <taxon>Eukaryota</taxon>
        <taxon>Metazoa</taxon>
        <taxon>Ecdysozoa</taxon>
        <taxon>Arthropoda</taxon>
        <taxon>Hexapoda</taxon>
        <taxon>Insecta</taxon>
        <taxon>Pterygota</taxon>
        <taxon>Neoptera</taxon>
        <taxon>Endopterygota</taxon>
        <taxon>Coleoptera</taxon>
        <taxon>Polyphaga</taxon>
        <taxon>Cucujiformia</taxon>
        <taxon>Tenebrionidae</taxon>
        <taxon>Tenebrionidae incertae sedis</taxon>
        <taxon>Tribolium</taxon>
    </lineage>
</organism>
<evidence type="ECO:0000256" key="1">
    <source>
        <dbReference type="ARBA" id="ARBA00004123"/>
    </source>
</evidence>
<evidence type="ECO:0000256" key="3">
    <source>
        <dbReference type="ARBA" id="ARBA00023242"/>
    </source>
</evidence>
<keyword evidence="7" id="KW-1185">Reference proteome</keyword>
<keyword evidence="2" id="KW-0813">Transport</keyword>
<feature type="region of interest" description="Disordered" evidence="4">
    <location>
        <begin position="1771"/>
        <end position="1794"/>
    </location>
</feature>
<keyword evidence="3" id="KW-0539">Nucleus</keyword>
<sequence>MLKTAPDPIDIQDLQFKLRCRLKVFNNVEGANASKLCSLVTCASRFGLIFVGTNTPNVQVIQLKSIEGCTLGSGDKSDYPRRNLAVPSAPTHLSVNCEHTVLAIVVEKNNCPCVLFYDVKSFWQKDIKQIGEIRLSATPSVFVTEVNWNPALGPVFTACKSDGTLGIYEIKSSGIDINELPAAAGATSFCWSPKGKQIAVGSRDGKITQYKPDLKAVKVINAPPFKEPHSLLSLQWVSNYQFIGVFQPLNPSSPATFVVVDAPKTGDPIFINYDDICYSNGNARPAQFYTILIHQWNILMAASSNSMEVGILGNSGDCWKQWIMGDAARAELPLSTNRQETLPVGCGLDIGNTQHLPWGESTIPPVPFLVLLSHHGTLCIFNVINLKEGSPTICAPPDPVPDTSGLQNFIMETGIKETKVQPVPPLTPTSSVEPPKPAPVVVSTPTTTSFFKIQSNQATPPQAQINLFGGQATLTPVSKGAKSTPQPATSSPYQSLYPSQPSEIKSGTTETIQVVAKTIAPPISSATKTVEKTEDTINLDLKAEEEAEKIFAQMVREECVFLESELKAILHQGRTLKLNLGSDDDKTKIVLGTKSLEEFFNELVDICTTQNSEVHILKQNLLQSWAWYEEVKSRHLSSQDESLLVLMRAQPLDSVSEKQLADIRHANYYLESQISQAHSALDEQWENFQDYCKKKHKIQIPTMEMIFQTMVKQNAILQKQSYILKDIASRIKKKSRSAVGPSLLVPFDDVKDLSEDLKRLRMNPEDISQLQYEHVINRTKNFTKKKVQDLRTFLQKREYPHISFVKPQLASSVIQTPPKQLSRLPEKTSVAPRVLDFAQSTPKPTVLKFDSTATPIEGLQNLALKFEAKNFTNLPEKTFTPLTKNVIAGSPNSAFVSTSVSASANTYKPTFMAATTAVTASIIKTSPSFVAVTSTATMQAPKSFVNLSSQPVTSSTPKVGTNLFATSLPKTTFSFSLQTTSAAPILTSSAATTKPSTSISVFNLSTSVSTTAESTIFTKTSTPSFGIATTTAPTSTQFSFGGATNTSSIFGAATQKVTEAATSKTFTFSTKPVVTSATSTPNVVVSAVSPVASSTQRSIFPTTSVTTSPKTTQAVSSPVSIQPTFGVTAPNSVSTTSGTPSTQSSPFSLGALKSSIFPSPAVPAVTTTPKIATSAATVVTTAVTTTGVTAPVVTTVPSSTSIFSTPATTPSIFASPATTSTIFSSPATTSSIFSSPATTSSIFSSPATTSSIFGSIVSSTTQSPTISSAPPTTGFFGGALSTKPLFGGTEVSASKPSIFSSTTASSVFGAVATTDSNVSKPSIFGALPSSSTTASVFGTVASTDSNVSKPSIFGNVSSSTSPATVFGATTPTTQIFGGATPLSTSSFGAAATTQSSIFGSPTTPVFGTPVGTTQSTFASPTTTTQSQGFGLFGDAAQKPSLFNAKPNATQPSIFGSTQPSIFGGTTTSSTFGQSQPFDGSKNTSAFGQGSVFGSSGSTNVFGGSAPAFGQTGGSVFGNAPTTSSGSIFGATTTSGGTFGTSGSLFGAPASTAPSLFGAPASTTPSIFGSSNVFAPATTQSGTFGTNTSSGTFGFGSLNVSTTASSGFGAPANPFGGDKSVFGASPVSSSGSVFGSSGGSLFSNTSQSFGTGFGNQSSFGQQSSFFGGSSFGQQPAGPFSGGSGTVGQTGFGAGQSFQKPGFGAAPVFGGSPSFGSSPSFGGAPAFGSPPAFGNTSKVFGSSSPGFGAAASTQNTAFGNLANQPTVGFGNLAQQAANAPAQSAPFSGSSSFSSWR</sequence>
<evidence type="ECO:0000256" key="2">
    <source>
        <dbReference type="ARBA" id="ARBA00022448"/>
    </source>
</evidence>
<dbReference type="KEGG" id="tca:654990"/>
<name>D6WLF2_TRICA</name>
<reference evidence="6 7" key="1">
    <citation type="journal article" date="2008" name="Nature">
        <title>The genome of the model beetle and pest Tribolium castaneum.</title>
        <authorList>
            <consortium name="Tribolium Genome Sequencing Consortium"/>
            <person name="Richards S."/>
            <person name="Gibbs R.A."/>
            <person name="Weinstock G.M."/>
            <person name="Brown S.J."/>
            <person name="Denell R."/>
            <person name="Beeman R.W."/>
            <person name="Gibbs R."/>
            <person name="Beeman R.W."/>
            <person name="Brown S.J."/>
            <person name="Bucher G."/>
            <person name="Friedrich M."/>
            <person name="Grimmelikhuijzen C.J."/>
            <person name="Klingler M."/>
            <person name="Lorenzen M."/>
            <person name="Richards S."/>
            <person name="Roth S."/>
            <person name="Schroder R."/>
            <person name="Tautz D."/>
            <person name="Zdobnov E.M."/>
            <person name="Muzny D."/>
            <person name="Gibbs R.A."/>
            <person name="Weinstock G.M."/>
            <person name="Attaway T."/>
            <person name="Bell S."/>
            <person name="Buhay C.J."/>
            <person name="Chandrabose M.N."/>
            <person name="Chavez D."/>
            <person name="Clerk-Blankenburg K.P."/>
            <person name="Cree A."/>
            <person name="Dao M."/>
            <person name="Davis C."/>
            <person name="Chacko J."/>
            <person name="Dinh H."/>
            <person name="Dugan-Rocha S."/>
            <person name="Fowler G."/>
            <person name="Garner T.T."/>
            <person name="Garnes J."/>
            <person name="Gnirke A."/>
            <person name="Hawes A."/>
            <person name="Hernandez J."/>
            <person name="Hines S."/>
            <person name="Holder M."/>
            <person name="Hume J."/>
            <person name="Jhangiani S.N."/>
            <person name="Joshi V."/>
            <person name="Khan Z.M."/>
            <person name="Jackson L."/>
            <person name="Kovar C."/>
            <person name="Kowis A."/>
            <person name="Lee S."/>
            <person name="Lewis L.R."/>
            <person name="Margolis J."/>
            <person name="Morgan M."/>
            <person name="Nazareth L.V."/>
            <person name="Nguyen N."/>
            <person name="Okwuonu G."/>
            <person name="Parker D."/>
            <person name="Richards S."/>
            <person name="Ruiz S.J."/>
            <person name="Santibanez J."/>
            <person name="Savard J."/>
            <person name="Scherer S.E."/>
            <person name="Schneider B."/>
            <person name="Sodergren E."/>
            <person name="Tautz D."/>
            <person name="Vattahil S."/>
            <person name="Villasana D."/>
            <person name="White C.S."/>
            <person name="Wright R."/>
            <person name="Park Y."/>
            <person name="Beeman R.W."/>
            <person name="Lord J."/>
            <person name="Oppert B."/>
            <person name="Lorenzen M."/>
            <person name="Brown S."/>
            <person name="Wang L."/>
            <person name="Savard J."/>
            <person name="Tautz D."/>
            <person name="Richards S."/>
            <person name="Weinstock G."/>
            <person name="Gibbs R.A."/>
            <person name="Liu Y."/>
            <person name="Worley K."/>
            <person name="Weinstock G."/>
            <person name="Elsik C.G."/>
            <person name="Reese J.T."/>
            <person name="Elhaik E."/>
            <person name="Landan G."/>
            <person name="Graur D."/>
            <person name="Arensburger P."/>
            <person name="Atkinson P."/>
            <person name="Beeman R.W."/>
            <person name="Beidler J."/>
            <person name="Brown S.J."/>
            <person name="Demuth J.P."/>
            <person name="Drury D.W."/>
            <person name="Du Y.Z."/>
            <person name="Fujiwara H."/>
            <person name="Lorenzen M."/>
            <person name="Maselli V."/>
            <person name="Osanai M."/>
            <person name="Park Y."/>
            <person name="Robertson H.M."/>
            <person name="Tu Z."/>
            <person name="Wang J.J."/>
            <person name="Wang S."/>
            <person name="Richards S."/>
            <person name="Song H."/>
            <person name="Zhang L."/>
            <person name="Sodergren E."/>
            <person name="Werner D."/>
            <person name="Stanke M."/>
            <person name="Morgenstern B."/>
            <person name="Solovyev V."/>
            <person name="Kosarev P."/>
            <person name="Brown G."/>
            <person name="Chen H.C."/>
            <person name="Ermolaeva O."/>
            <person name="Hlavina W."/>
            <person name="Kapustin Y."/>
            <person name="Kiryutin B."/>
            <person name="Kitts P."/>
            <person name="Maglott D."/>
            <person name="Pruitt K."/>
            <person name="Sapojnikov V."/>
            <person name="Souvorov A."/>
            <person name="Mackey A.J."/>
            <person name="Waterhouse R.M."/>
            <person name="Wyder S."/>
            <person name="Zdobnov E.M."/>
            <person name="Zdobnov E.M."/>
            <person name="Wyder S."/>
            <person name="Kriventseva E.V."/>
            <person name="Kadowaki T."/>
            <person name="Bork P."/>
            <person name="Aranda M."/>
            <person name="Bao R."/>
            <person name="Beermann A."/>
            <person name="Berns N."/>
            <person name="Bolognesi R."/>
            <person name="Bonneton F."/>
            <person name="Bopp D."/>
            <person name="Brown S.J."/>
            <person name="Bucher G."/>
            <person name="Butts T."/>
            <person name="Chaumot A."/>
            <person name="Denell R.E."/>
            <person name="Ferrier D.E."/>
            <person name="Friedrich M."/>
            <person name="Gordon C.M."/>
            <person name="Jindra M."/>
            <person name="Klingler M."/>
            <person name="Lan Q."/>
            <person name="Lattorff H.M."/>
            <person name="Laudet V."/>
            <person name="von Levetsow C."/>
            <person name="Liu Z."/>
            <person name="Lutz R."/>
            <person name="Lynch J.A."/>
            <person name="da Fonseca R.N."/>
            <person name="Posnien N."/>
            <person name="Reuter R."/>
            <person name="Roth S."/>
            <person name="Savard J."/>
            <person name="Schinko J.B."/>
            <person name="Schmitt C."/>
            <person name="Schoppmeier M."/>
            <person name="Schroder R."/>
            <person name="Shippy T.D."/>
            <person name="Simonnet F."/>
            <person name="Marques-Souza H."/>
            <person name="Tautz D."/>
            <person name="Tomoyasu Y."/>
            <person name="Trauner J."/>
            <person name="Van der Zee M."/>
            <person name="Vervoort M."/>
            <person name="Wittkopp N."/>
            <person name="Wimmer E.A."/>
            <person name="Yang X."/>
            <person name="Jones A.K."/>
            <person name="Sattelle D.B."/>
            <person name="Ebert P.R."/>
            <person name="Nelson D."/>
            <person name="Scott J.G."/>
            <person name="Beeman R.W."/>
            <person name="Muthukrishnan S."/>
            <person name="Kramer K.J."/>
            <person name="Arakane Y."/>
            <person name="Beeman R.W."/>
            <person name="Zhu Q."/>
            <person name="Hogenkamp D."/>
            <person name="Dixit R."/>
            <person name="Oppert B."/>
            <person name="Jiang H."/>
            <person name="Zou Z."/>
            <person name="Marshall J."/>
            <person name="Elpidina E."/>
            <person name="Vinokurov K."/>
            <person name="Oppert C."/>
            <person name="Zou Z."/>
            <person name="Evans J."/>
            <person name="Lu Z."/>
            <person name="Zhao P."/>
            <person name="Sumathipala N."/>
            <person name="Altincicek B."/>
            <person name="Vilcinskas A."/>
            <person name="Williams M."/>
            <person name="Hultmark D."/>
            <person name="Hetru C."/>
            <person name="Jiang H."/>
            <person name="Grimmelikhuijzen C.J."/>
            <person name="Hauser F."/>
            <person name="Cazzamali G."/>
            <person name="Williamson M."/>
            <person name="Park Y."/>
            <person name="Li B."/>
            <person name="Tanaka Y."/>
            <person name="Predel R."/>
            <person name="Neupert S."/>
            <person name="Schachtner J."/>
            <person name="Verleyen P."/>
            <person name="Raible F."/>
            <person name="Bork P."/>
            <person name="Friedrich M."/>
            <person name="Walden K.K."/>
            <person name="Robertson H.M."/>
            <person name="Angeli S."/>
            <person name="Foret S."/>
            <person name="Bucher G."/>
            <person name="Schuetz S."/>
            <person name="Maleszka R."/>
            <person name="Wimmer E.A."/>
            <person name="Beeman R.W."/>
            <person name="Lorenzen M."/>
            <person name="Tomoyasu Y."/>
            <person name="Miller S.C."/>
            <person name="Grossmann D."/>
            <person name="Bucher G."/>
        </authorList>
    </citation>
    <scope>NUCLEOTIDE SEQUENCE [LARGE SCALE GENOMIC DNA]</scope>
    <source>
        <strain evidence="6 7">Georgia GA2</strain>
    </source>
</reference>
<dbReference type="InterPro" id="IPR026054">
    <property type="entry name" value="Nucleoporin"/>
</dbReference>
<feature type="compositionally biased region" description="Polar residues" evidence="4">
    <location>
        <begin position="476"/>
        <end position="489"/>
    </location>
</feature>
<dbReference type="GO" id="GO:0003714">
    <property type="term" value="F:transcription corepressor activity"/>
    <property type="evidence" value="ECO:0000318"/>
    <property type="project" value="GO_Central"/>
</dbReference>
<accession>D6WLF2</accession>
<dbReference type="SUPFAM" id="SSF117289">
    <property type="entry name" value="Nucleoporin domain"/>
    <property type="match status" value="1"/>
</dbReference>
<dbReference type="Gene3D" id="2.130.10.10">
    <property type="entry name" value="YVTN repeat-like/Quinoprotein amine dehydrogenase"/>
    <property type="match status" value="1"/>
</dbReference>
<comment type="subcellular location">
    <subcellularLocation>
        <location evidence="1">Nucleus</location>
    </subcellularLocation>
</comment>
<evidence type="ECO:0000313" key="6">
    <source>
        <dbReference type="EMBL" id="EFA04104.2"/>
    </source>
</evidence>
<dbReference type="InterPro" id="IPR015943">
    <property type="entry name" value="WD40/YVTN_repeat-like_dom_sf"/>
</dbReference>
<dbReference type="eggNOG" id="KOG3630">
    <property type="taxonomic scope" value="Eukaryota"/>
</dbReference>
<feature type="domain" description="Nucleoporin Nup159/Nup146 N-terminal" evidence="5">
    <location>
        <begin position="84"/>
        <end position="378"/>
    </location>
</feature>